<keyword evidence="2" id="KW-1185">Reference proteome</keyword>
<proteinExistence type="predicted"/>
<evidence type="ECO:0000313" key="2">
    <source>
        <dbReference type="Proteomes" id="UP000828941"/>
    </source>
</evidence>
<comment type="caution">
    <text evidence="1">The sequence shown here is derived from an EMBL/GenBank/DDBJ whole genome shotgun (WGS) entry which is preliminary data.</text>
</comment>
<name>A0ACB9MHZ6_BAUVA</name>
<protein>
    <submittedName>
        <fullName evidence="1">Uncharacterized protein</fullName>
    </submittedName>
</protein>
<dbReference type="EMBL" id="CM039434">
    <property type="protein sequence ID" value="KAI4323788.1"/>
    <property type="molecule type" value="Genomic_DNA"/>
</dbReference>
<gene>
    <name evidence="1" type="ORF">L6164_023366</name>
</gene>
<reference evidence="1 2" key="1">
    <citation type="journal article" date="2022" name="DNA Res.">
        <title>Chromosomal-level genome assembly of the orchid tree Bauhinia variegata (Leguminosae; Cercidoideae) supports the allotetraploid origin hypothesis of Bauhinia.</title>
        <authorList>
            <person name="Zhong Y."/>
            <person name="Chen Y."/>
            <person name="Zheng D."/>
            <person name="Pang J."/>
            <person name="Liu Y."/>
            <person name="Luo S."/>
            <person name="Meng S."/>
            <person name="Qian L."/>
            <person name="Wei D."/>
            <person name="Dai S."/>
            <person name="Zhou R."/>
        </authorList>
    </citation>
    <scope>NUCLEOTIDE SEQUENCE [LARGE SCALE GENOMIC DNA]</scope>
    <source>
        <strain evidence="1">BV-YZ2020</strain>
    </source>
</reference>
<dbReference type="Proteomes" id="UP000828941">
    <property type="component" value="Chromosome 9"/>
</dbReference>
<accession>A0ACB9MHZ6</accession>
<sequence>MQSALVTHLIQVAPITSKPRYCFQYAPRPCSFFVRASTQSPPSITVDSPPKSTPTQKINKYSSRITEPKSQGASQAVLYGTGLSEDDMGKPQIGISSVWYEGNTCNMHLLRLSEAVREGVVEAGMIGFRFNTVGVSDAISMGTRGMCYSLQSRDLIADSIETVMGAQWYDGNISIPGCDKNMPGTIMAMGRLNRPSIMVYGGTIKPGHFQGNTYDIVSAFQCYGEYVSGSITDEQRQHVIRTACPGAGACGGMYTANTMASAIEAMGMSLPYSSSTPAEDPLKLDECRLAGKYLLELLKMDLKPRDIITPKSLRNAMVIVMALGGSTNAVLHFIAIARSVGLNLTLDDFQKVSDEVPFLADLKPSGKFVMEDLHKIGGTPAVIRYLLELGFLDGDCITVTGKTLAENAELFPPLAKGQEIIRPVENPIKKTGHLQILYGNLAPQGSVAKITGKEGLFFSGPALVFEGEESMLAAISENPSSFKGKVVVIRGEGPKGGPGMPEMLTPTSAIMGAGLGKEVALLTDGRFSGGSHGFVVGHICPEAQEGGPIGLIQNGDVINVDVNKRTIDVLVSDEEMEERRKKWTAPPYKATQGTLYKYIKNVKSASRGCVTDE</sequence>
<organism evidence="1 2">
    <name type="scientific">Bauhinia variegata</name>
    <name type="common">Purple orchid tree</name>
    <name type="synonym">Phanera variegata</name>
    <dbReference type="NCBI Taxonomy" id="167791"/>
    <lineage>
        <taxon>Eukaryota</taxon>
        <taxon>Viridiplantae</taxon>
        <taxon>Streptophyta</taxon>
        <taxon>Embryophyta</taxon>
        <taxon>Tracheophyta</taxon>
        <taxon>Spermatophyta</taxon>
        <taxon>Magnoliopsida</taxon>
        <taxon>eudicotyledons</taxon>
        <taxon>Gunneridae</taxon>
        <taxon>Pentapetalae</taxon>
        <taxon>rosids</taxon>
        <taxon>fabids</taxon>
        <taxon>Fabales</taxon>
        <taxon>Fabaceae</taxon>
        <taxon>Cercidoideae</taxon>
        <taxon>Cercideae</taxon>
        <taxon>Bauhiniinae</taxon>
        <taxon>Bauhinia</taxon>
    </lineage>
</organism>
<evidence type="ECO:0000313" key="1">
    <source>
        <dbReference type="EMBL" id="KAI4323788.1"/>
    </source>
</evidence>